<gene>
    <name evidence="16" type="primary">LOC109717782</name>
</gene>
<sequence length="441" mass="47568">MGAAPPPSKSSVPLSLLLLLICVQIIASRSASVCRSRRVVSVDDFGAVGDGTTDDTKAFVDAWNATCSSPISTVLEIPAGKVFFVGPTYFAGPCKAKLKLSILGTIVAPSDPDTWGKLDTHKWLYFHRVSRLVMRGGGTIDGNGHEWWARSCKRNKTNPCRPAPKAITFHRCKHLTVKELTLINSQQMHMAFSMCSHVRASHLKVIAPAESPNTDGIHVSESVSVVVKDSTIGTGDDCISIVGNSSSVWIRGILCGPGHGISIGSLGKSKSHDEVHNIQVDRCLIKNTENGVRIKTWQGGSGSARKILFRNILMKNVSNPIIIDQYYCDSPSPCQNQVFITEMQTMAVKVAEVSFIGIKGTSATKDAIRFVCSDSLPCDKLYLKDIHLSLESGGEAAAYCWKALGSSSGFVQPPSCLTSADHHLIKQYINCGSKNSTTGYI</sequence>
<dbReference type="InterPro" id="IPR000743">
    <property type="entry name" value="Glyco_hydro_28"/>
</dbReference>
<comment type="similarity">
    <text evidence="2 13">Belongs to the glycosyl hydrolase 28 family.</text>
</comment>
<evidence type="ECO:0000256" key="13">
    <source>
        <dbReference type="RuleBase" id="RU361169"/>
    </source>
</evidence>
<dbReference type="GO" id="GO:0004650">
    <property type="term" value="F:polygalacturonase activity"/>
    <property type="evidence" value="ECO:0007669"/>
    <property type="project" value="UniProtKB-EC"/>
</dbReference>
<dbReference type="SMART" id="SM00710">
    <property type="entry name" value="PbH1"/>
    <property type="match status" value="5"/>
</dbReference>
<evidence type="ECO:0000256" key="5">
    <source>
        <dbReference type="ARBA" id="ARBA00022525"/>
    </source>
</evidence>
<evidence type="ECO:0000256" key="10">
    <source>
        <dbReference type="ARBA" id="ARBA00023316"/>
    </source>
</evidence>
<accession>A0A6P5G0L7</accession>
<keyword evidence="8 13" id="KW-0378">Hydrolase</keyword>
<keyword evidence="5" id="KW-0964">Secreted</keyword>
<dbReference type="FunFam" id="2.160.20.10:FF:000032">
    <property type="entry name" value="Pectin lyase-like superfamily protein"/>
    <property type="match status" value="1"/>
</dbReference>
<evidence type="ECO:0000256" key="6">
    <source>
        <dbReference type="ARBA" id="ARBA00022729"/>
    </source>
</evidence>
<dbReference type="InterPro" id="IPR006626">
    <property type="entry name" value="PbH1"/>
</dbReference>
<evidence type="ECO:0000256" key="14">
    <source>
        <dbReference type="SAM" id="SignalP"/>
    </source>
</evidence>
<feature type="active site" evidence="12">
    <location>
        <position position="259"/>
    </location>
</feature>
<evidence type="ECO:0000256" key="11">
    <source>
        <dbReference type="ARBA" id="ARBA00034074"/>
    </source>
</evidence>
<dbReference type="Proteomes" id="UP000515123">
    <property type="component" value="Linkage group 11"/>
</dbReference>
<feature type="chain" id="PRO_5028294851" description="endo-polygalacturonase" evidence="14">
    <location>
        <begin position="31"/>
        <end position="441"/>
    </location>
</feature>
<dbReference type="SUPFAM" id="SSF51126">
    <property type="entry name" value="Pectin lyase-like"/>
    <property type="match status" value="1"/>
</dbReference>
<evidence type="ECO:0000256" key="9">
    <source>
        <dbReference type="ARBA" id="ARBA00023295"/>
    </source>
</evidence>
<evidence type="ECO:0000313" key="16">
    <source>
        <dbReference type="RefSeq" id="XP_020099273.1"/>
    </source>
</evidence>
<dbReference type="GO" id="GO:0005975">
    <property type="term" value="P:carbohydrate metabolic process"/>
    <property type="evidence" value="ECO:0007669"/>
    <property type="project" value="InterPro"/>
</dbReference>
<feature type="signal peptide" evidence="14">
    <location>
        <begin position="1"/>
        <end position="30"/>
    </location>
</feature>
<dbReference type="PANTHER" id="PTHR31375">
    <property type="match status" value="1"/>
</dbReference>
<keyword evidence="7" id="KW-0677">Repeat</keyword>
<proteinExistence type="inferred from homology"/>
<protein>
    <recommendedName>
        <fullName evidence="3">endo-polygalacturonase</fullName>
        <ecNumber evidence="3">3.2.1.15</ecNumber>
    </recommendedName>
</protein>
<comment type="catalytic activity">
    <reaction evidence="11">
        <text>(1,4-alpha-D-galacturonosyl)n+m + H2O = (1,4-alpha-D-galacturonosyl)n + (1,4-alpha-D-galacturonosyl)m.</text>
        <dbReference type="EC" id="3.2.1.15"/>
    </reaction>
</comment>
<keyword evidence="9 13" id="KW-0326">Glycosidase</keyword>
<reference evidence="15" key="1">
    <citation type="journal article" date="2015" name="Nat. Genet.">
        <title>The pineapple genome and the evolution of CAM photosynthesis.</title>
        <authorList>
            <person name="Ming R."/>
            <person name="VanBuren R."/>
            <person name="Wai C.M."/>
            <person name="Tang H."/>
            <person name="Schatz M.C."/>
            <person name="Bowers J.E."/>
            <person name="Lyons E."/>
            <person name="Wang M.L."/>
            <person name="Chen J."/>
            <person name="Biggers E."/>
            <person name="Zhang J."/>
            <person name="Huang L."/>
            <person name="Zhang L."/>
            <person name="Miao W."/>
            <person name="Zhang J."/>
            <person name="Ye Z."/>
            <person name="Miao C."/>
            <person name="Lin Z."/>
            <person name="Wang H."/>
            <person name="Zhou H."/>
            <person name="Yim W.C."/>
            <person name="Priest H.D."/>
            <person name="Zheng C."/>
            <person name="Woodhouse M."/>
            <person name="Edger P.P."/>
            <person name="Guyot R."/>
            <person name="Guo H.B."/>
            <person name="Guo H."/>
            <person name="Zheng G."/>
            <person name="Singh R."/>
            <person name="Sharma A."/>
            <person name="Min X."/>
            <person name="Zheng Y."/>
            <person name="Lee H."/>
            <person name="Gurtowski J."/>
            <person name="Sedlazeck F.J."/>
            <person name="Harkess A."/>
            <person name="McKain M.R."/>
            <person name="Liao Z."/>
            <person name="Fang J."/>
            <person name="Liu J."/>
            <person name="Zhang X."/>
            <person name="Zhang Q."/>
            <person name="Hu W."/>
            <person name="Qin Y."/>
            <person name="Wang K."/>
            <person name="Chen L.Y."/>
            <person name="Shirley N."/>
            <person name="Lin Y.R."/>
            <person name="Liu L.Y."/>
            <person name="Hernandez A.G."/>
            <person name="Wright C.L."/>
            <person name="Bulone V."/>
            <person name="Tuskan G.A."/>
            <person name="Heath K."/>
            <person name="Zee F."/>
            <person name="Moore P.H."/>
            <person name="Sunkar R."/>
            <person name="Leebens-Mack J.H."/>
            <person name="Mockler T."/>
            <person name="Bennetzen J.L."/>
            <person name="Freeling M."/>
            <person name="Sankoff D."/>
            <person name="Paterson A.H."/>
            <person name="Zhu X."/>
            <person name="Yang X."/>
            <person name="Smith J.A."/>
            <person name="Cushman J.C."/>
            <person name="Paull R.E."/>
            <person name="Yu Q."/>
        </authorList>
    </citation>
    <scope>NUCLEOTIDE SEQUENCE [LARGE SCALE GENOMIC DNA]</scope>
    <source>
        <strain evidence="15">cv. F153</strain>
    </source>
</reference>
<evidence type="ECO:0000256" key="2">
    <source>
        <dbReference type="ARBA" id="ARBA00008834"/>
    </source>
</evidence>
<evidence type="ECO:0000256" key="7">
    <source>
        <dbReference type="ARBA" id="ARBA00022737"/>
    </source>
</evidence>
<name>A0A6P5G0L7_ANACO</name>
<dbReference type="EC" id="3.2.1.15" evidence="3"/>
<keyword evidence="6 14" id="KW-0732">Signal</keyword>
<evidence type="ECO:0000256" key="4">
    <source>
        <dbReference type="ARBA" id="ARBA00022512"/>
    </source>
</evidence>
<dbReference type="GeneID" id="109717782"/>
<dbReference type="Pfam" id="PF00295">
    <property type="entry name" value="Glyco_hydro_28"/>
    <property type="match status" value="1"/>
</dbReference>
<evidence type="ECO:0000256" key="8">
    <source>
        <dbReference type="ARBA" id="ARBA00022801"/>
    </source>
</evidence>
<keyword evidence="10" id="KW-0961">Cell wall biogenesis/degradation</keyword>
<dbReference type="PROSITE" id="PS00502">
    <property type="entry name" value="POLYGALACTURONASE"/>
    <property type="match status" value="1"/>
</dbReference>
<evidence type="ECO:0000313" key="15">
    <source>
        <dbReference type="Proteomes" id="UP000515123"/>
    </source>
</evidence>
<dbReference type="AlphaFoldDB" id="A0A6P5G0L7"/>
<dbReference type="InterPro" id="IPR011050">
    <property type="entry name" value="Pectin_lyase_fold/virulence"/>
</dbReference>
<dbReference type="RefSeq" id="XP_020099273.1">
    <property type="nucleotide sequence ID" value="XM_020243684.1"/>
</dbReference>
<dbReference type="InterPro" id="IPR012334">
    <property type="entry name" value="Pectin_lyas_fold"/>
</dbReference>
<dbReference type="Gene3D" id="2.160.20.10">
    <property type="entry name" value="Single-stranded right-handed beta-helix, Pectin lyase-like"/>
    <property type="match status" value="1"/>
</dbReference>
<dbReference type="OrthoDB" id="187139at2759"/>
<evidence type="ECO:0000256" key="12">
    <source>
        <dbReference type="PROSITE-ProRule" id="PRU10052"/>
    </source>
</evidence>
<reference evidence="16" key="2">
    <citation type="submission" date="2025-08" db="UniProtKB">
        <authorList>
            <consortium name="RefSeq"/>
        </authorList>
    </citation>
    <scope>IDENTIFICATION</scope>
    <source>
        <tissue evidence="16">Leaf</tissue>
    </source>
</reference>
<evidence type="ECO:0000256" key="3">
    <source>
        <dbReference type="ARBA" id="ARBA00012736"/>
    </source>
</evidence>
<organism evidence="15 16">
    <name type="scientific">Ananas comosus</name>
    <name type="common">Pineapple</name>
    <name type="synonym">Ananas ananas</name>
    <dbReference type="NCBI Taxonomy" id="4615"/>
    <lineage>
        <taxon>Eukaryota</taxon>
        <taxon>Viridiplantae</taxon>
        <taxon>Streptophyta</taxon>
        <taxon>Embryophyta</taxon>
        <taxon>Tracheophyta</taxon>
        <taxon>Spermatophyta</taxon>
        <taxon>Magnoliopsida</taxon>
        <taxon>Liliopsida</taxon>
        <taxon>Poales</taxon>
        <taxon>Bromeliaceae</taxon>
        <taxon>Bromelioideae</taxon>
        <taxon>Ananas</taxon>
    </lineage>
</organism>
<keyword evidence="4" id="KW-0134">Cell wall</keyword>
<comment type="subcellular location">
    <subcellularLocation>
        <location evidence="1">Secreted</location>
        <location evidence="1">Cell wall</location>
    </subcellularLocation>
</comment>
<keyword evidence="15" id="KW-1185">Reference proteome</keyword>
<dbReference type="GO" id="GO:0071555">
    <property type="term" value="P:cell wall organization"/>
    <property type="evidence" value="ECO:0007669"/>
    <property type="project" value="UniProtKB-KW"/>
</dbReference>
<evidence type="ECO:0000256" key="1">
    <source>
        <dbReference type="ARBA" id="ARBA00004191"/>
    </source>
</evidence>